<feature type="transmembrane region" description="Helical" evidence="3">
    <location>
        <begin position="145"/>
        <end position="163"/>
    </location>
</feature>
<comment type="caution">
    <text evidence="4">The sequence shown here is derived from an EMBL/GenBank/DDBJ whole genome shotgun (WGS) entry which is preliminary data.</text>
</comment>
<feature type="transmembrane region" description="Helical" evidence="3">
    <location>
        <begin position="192"/>
        <end position="216"/>
    </location>
</feature>
<name>A0A845GU81_9BURK</name>
<proteinExistence type="inferred from homology"/>
<dbReference type="GO" id="GO:0009306">
    <property type="term" value="P:protein secretion"/>
    <property type="evidence" value="ECO:0007669"/>
    <property type="project" value="InterPro"/>
</dbReference>
<feature type="transmembrane region" description="Helical" evidence="3">
    <location>
        <begin position="92"/>
        <end position="116"/>
    </location>
</feature>
<dbReference type="PANTHER" id="PTHR30531:SF12">
    <property type="entry name" value="FLAGELLAR BIOSYNTHETIC PROTEIN FLHB"/>
    <property type="match status" value="1"/>
</dbReference>
<comment type="similarity">
    <text evidence="1">Belongs to the type III secretion exporter family.</text>
</comment>
<dbReference type="EMBL" id="WWCX01000054">
    <property type="protein sequence ID" value="MYM96786.1"/>
    <property type="molecule type" value="Genomic_DNA"/>
</dbReference>
<organism evidence="4 5">
    <name type="scientific">Duganella vulcania</name>
    <dbReference type="NCBI Taxonomy" id="2692166"/>
    <lineage>
        <taxon>Bacteria</taxon>
        <taxon>Pseudomonadati</taxon>
        <taxon>Pseudomonadota</taxon>
        <taxon>Betaproteobacteria</taxon>
        <taxon>Burkholderiales</taxon>
        <taxon>Oxalobacteraceae</taxon>
        <taxon>Telluria group</taxon>
        <taxon>Duganella</taxon>
    </lineage>
</organism>
<keyword evidence="3" id="KW-0472">Membrane</keyword>
<dbReference type="AlphaFoldDB" id="A0A845GU81"/>
<feature type="compositionally biased region" description="Basic and acidic residues" evidence="2">
    <location>
        <begin position="1"/>
        <end position="14"/>
    </location>
</feature>
<accession>A0A845GU81</accession>
<evidence type="ECO:0000313" key="4">
    <source>
        <dbReference type="EMBL" id="MYM96786.1"/>
    </source>
</evidence>
<evidence type="ECO:0000313" key="5">
    <source>
        <dbReference type="Proteomes" id="UP000447355"/>
    </source>
</evidence>
<dbReference type="Proteomes" id="UP000447355">
    <property type="component" value="Unassembled WGS sequence"/>
</dbReference>
<dbReference type="PANTHER" id="PTHR30531">
    <property type="entry name" value="FLAGELLAR BIOSYNTHETIC PROTEIN FLHB"/>
    <property type="match status" value="1"/>
</dbReference>
<dbReference type="SUPFAM" id="SSF160544">
    <property type="entry name" value="EscU C-terminal domain-like"/>
    <property type="match status" value="1"/>
</dbReference>
<keyword evidence="3" id="KW-0812">Transmembrane</keyword>
<dbReference type="Gene3D" id="3.40.1690.10">
    <property type="entry name" value="secretion proteins EscU"/>
    <property type="match status" value="1"/>
</dbReference>
<dbReference type="GO" id="GO:0005886">
    <property type="term" value="C:plasma membrane"/>
    <property type="evidence" value="ECO:0007669"/>
    <property type="project" value="TreeGrafter"/>
</dbReference>
<sequence length="379" mass="42333">MADQDSADKTEKASQQKLKKSRQEGQVVRSRDLSTAIGILVSLKLFVYLLPDYLAEFLEIFHQTYAPLGATGSIDNAMSTVFSSSMWLLIKMVLPLFVVPFFIVLGAMVPGGWVITTKHWEPKMERLSPAANLGRLFSAKHGTEFLISLAKAGVLIAVLIHVARSTVQNYTQLQHMPMGQAMLSGSNLMLDGLMSLIAVFIIFALIDVPAQAYFFAKNQRMSKQDQKEEHKSTEGRPEVKSRIRQLQRAMARRSARKTVPTADVVIVNPEHYAVALKYDQDRAEAPYVVAKGIDEMALYIRQLAAEFKIEVMPLAPLARAIYNTSQVNQQIPVQLYQAVSQVLNYVLQLKAFRTGRRNAEPVYPKEVDVPTSMSEASKS</sequence>
<dbReference type="InterPro" id="IPR036259">
    <property type="entry name" value="MFS_trans_sf"/>
</dbReference>
<gene>
    <name evidence="4" type="primary">flhB</name>
    <name evidence="4" type="ORF">GTP90_23290</name>
</gene>
<evidence type="ECO:0000256" key="2">
    <source>
        <dbReference type="SAM" id="MobiDB-lite"/>
    </source>
</evidence>
<keyword evidence="4" id="KW-0282">Flagellum</keyword>
<dbReference type="PRINTS" id="PR00950">
    <property type="entry name" value="TYPE3IMSPROT"/>
</dbReference>
<dbReference type="InterPro" id="IPR029025">
    <property type="entry name" value="T3SS_substrate_exporter_C"/>
</dbReference>
<evidence type="ECO:0000256" key="3">
    <source>
        <dbReference type="SAM" id="Phobius"/>
    </source>
</evidence>
<evidence type="ECO:0000256" key="1">
    <source>
        <dbReference type="ARBA" id="ARBA00010690"/>
    </source>
</evidence>
<reference evidence="4" key="1">
    <citation type="submission" date="2019-12" db="EMBL/GenBank/DDBJ databases">
        <title>Novel species isolated from a subtropical stream in China.</title>
        <authorList>
            <person name="Lu H."/>
        </authorList>
    </citation>
    <scope>NUCLEOTIDE SEQUENCE [LARGE SCALE GENOMIC DNA]</scope>
    <source>
        <strain evidence="4">FT81W</strain>
    </source>
</reference>
<protein>
    <submittedName>
        <fullName evidence="4">Flagellar type III secretion system protein FlhB</fullName>
    </submittedName>
</protein>
<dbReference type="RefSeq" id="WP_161085783.1">
    <property type="nucleotide sequence ID" value="NZ_WWCX01000054.1"/>
</dbReference>
<keyword evidence="4" id="KW-0966">Cell projection</keyword>
<dbReference type="Pfam" id="PF01312">
    <property type="entry name" value="Bac_export_2"/>
    <property type="match status" value="1"/>
</dbReference>
<keyword evidence="3" id="KW-1133">Transmembrane helix</keyword>
<keyword evidence="4" id="KW-0969">Cilium</keyword>
<dbReference type="Gene3D" id="6.10.250.2080">
    <property type="match status" value="1"/>
</dbReference>
<dbReference type="InterPro" id="IPR006135">
    <property type="entry name" value="T3SS_substrate_exporter"/>
</dbReference>
<feature type="transmembrane region" description="Helical" evidence="3">
    <location>
        <begin position="33"/>
        <end position="51"/>
    </location>
</feature>
<feature type="region of interest" description="Disordered" evidence="2">
    <location>
        <begin position="1"/>
        <end position="23"/>
    </location>
</feature>
<dbReference type="SUPFAM" id="SSF103473">
    <property type="entry name" value="MFS general substrate transporter"/>
    <property type="match status" value="1"/>
</dbReference>